<accession>A0A6C0KDL5</accession>
<evidence type="ECO:0000313" key="1">
    <source>
        <dbReference type="EMBL" id="QHU14408.1"/>
    </source>
</evidence>
<organism evidence="1">
    <name type="scientific">viral metagenome</name>
    <dbReference type="NCBI Taxonomy" id="1070528"/>
    <lineage>
        <taxon>unclassified sequences</taxon>
        <taxon>metagenomes</taxon>
        <taxon>organismal metagenomes</taxon>
    </lineage>
</organism>
<sequence>MLLFAAKVSDLILTLECIACYNSKLVIRVSDWAIRFSSVVELEGEPVSVVSTPFDQVASIDQAKCCISDLGLVVQFLRALPSVVVQFVLEGPEVIVRSGTSQCSPDIPEHAEHLCELGDYSPPDFPETSTTLDRAGVNTFVRQLKVLRSLGTSCVFADGVLRGESAVIQFCFSYGDTEPVTFEIDRLLFYLEANQVGEMNVVVRGLFFAQSGETTFYLAPMM</sequence>
<dbReference type="EMBL" id="MN740840">
    <property type="protein sequence ID" value="QHU14408.1"/>
    <property type="molecule type" value="Genomic_DNA"/>
</dbReference>
<dbReference type="AlphaFoldDB" id="A0A6C0KDL5"/>
<proteinExistence type="predicted"/>
<protein>
    <submittedName>
        <fullName evidence="1">Uncharacterized protein</fullName>
    </submittedName>
</protein>
<name>A0A6C0KDL5_9ZZZZ</name>
<reference evidence="1" key="1">
    <citation type="journal article" date="2020" name="Nature">
        <title>Giant virus diversity and host interactions through global metagenomics.</title>
        <authorList>
            <person name="Schulz F."/>
            <person name="Roux S."/>
            <person name="Paez-Espino D."/>
            <person name="Jungbluth S."/>
            <person name="Walsh D.A."/>
            <person name="Denef V.J."/>
            <person name="McMahon K.D."/>
            <person name="Konstantinidis K.T."/>
            <person name="Eloe-Fadrosh E.A."/>
            <person name="Kyrpides N.C."/>
            <person name="Woyke T."/>
        </authorList>
    </citation>
    <scope>NUCLEOTIDE SEQUENCE</scope>
    <source>
        <strain evidence="1">GVMAG-S-1102113-118</strain>
    </source>
</reference>